<gene>
    <name evidence="1" type="ORF">SAMN04488588_1627</name>
</gene>
<protein>
    <submittedName>
        <fullName evidence="1">Uncharacterized protein</fullName>
    </submittedName>
</protein>
<dbReference type="RefSeq" id="WP_259699993.1">
    <property type="nucleotide sequence ID" value="NZ_FMYV01000006.1"/>
</dbReference>
<dbReference type="AlphaFoldDB" id="A0A1G6NSA3"/>
<sequence length="44" mass="4996">MKKILIIILIVVVLTLNTIVFAEGNKNDEKINNLDSYKISDSVY</sequence>
<proteinExistence type="predicted"/>
<dbReference type="Proteomes" id="UP000199322">
    <property type="component" value="Unassembled WGS sequence"/>
</dbReference>
<name>A0A1G6NSA3_9BACT</name>
<accession>A0A1G6NSA3</accession>
<dbReference type="STRING" id="28234.SAMN04488588_1627"/>
<organism evidence="1 2">
    <name type="scientific">Geotoga petraea</name>
    <dbReference type="NCBI Taxonomy" id="28234"/>
    <lineage>
        <taxon>Bacteria</taxon>
        <taxon>Thermotogati</taxon>
        <taxon>Thermotogota</taxon>
        <taxon>Thermotogae</taxon>
        <taxon>Petrotogales</taxon>
        <taxon>Petrotogaceae</taxon>
        <taxon>Geotoga</taxon>
    </lineage>
</organism>
<reference evidence="1 2" key="1">
    <citation type="submission" date="2016-10" db="EMBL/GenBank/DDBJ databases">
        <authorList>
            <person name="de Groot N.N."/>
        </authorList>
    </citation>
    <scope>NUCLEOTIDE SEQUENCE [LARGE SCALE GENOMIC DNA]</scope>
    <source>
        <strain evidence="1 2">WG14</strain>
    </source>
</reference>
<dbReference type="EMBL" id="FMYV01000006">
    <property type="protein sequence ID" value="SDC70167.1"/>
    <property type="molecule type" value="Genomic_DNA"/>
</dbReference>
<evidence type="ECO:0000313" key="2">
    <source>
        <dbReference type="Proteomes" id="UP000199322"/>
    </source>
</evidence>
<evidence type="ECO:0000313" key="1">
    <source>
        <dbReference type="EMBL" id="SDC70167.1"/>
    </source>
</evidence>
<keyword evidence="2" id="KW-1185">Reference proteome</keyword>